<dbReference type="CDD" id="cd22471">
    <property type="entry name" value="KH-I_RIK_like_rpt1"/>
    <property type="match status" value="1"/>
</dbReference>
<feature type="compositionally biased region" description="Basic and acidic residues" evidence="3">
    <location>
        <begin position="455"/>
        <end position="465"/>
    </location>
</feature>
<organism evidence="6 7">
    <name type="scientific">Paspalum notatum var. saurae</name>
    <dbReference type="NCBI Taxonomy" id="547442"/>
    <lineage>
        <taxon>Eukaryota</taxon>
        <taxon>Viridiplantae</taxon>
        <taxon>Streptophyta</taxon>
        <taxon>Embryophyta</taxon>
        <taxon>Tracheophyta</taxon>
        <taxon>Spermatophyta</taxon>
        <taxon>Magnoliopsida</taxon>
        <taxon>Liliopsida</taxon>
        <taxon>Poales</taxon>
        <taxon>Poaceae</taxon>
        <taxon>PACMAD clade</taxon>
        <taxon>Panicoideae</taxon>
        <taxon>Andropogonodae</taxon>
        <taxon>Paspaleae</taxon>
        <taxon>Paspalinae</taxon>
        <taxon>Paspalum</taxon>
    </lineage>
</organism>
<evidence type="ECO:0000256" key="3">
    <source>
        <dbReference type="SAM" id="MobiDB-lite"/>
    </source>
</evidence>
<evidence type="ECO:0000256" key="1">
    <source>
        <dbReference type="ARBA" id="ARBA00070402"/>
    </source>
</evidence>
<dbReference type="InterPro" id="IPR056149">
    <property type="entry name" value="PRP5/DDX46/KHDC4_KH"/>
</dbReference>
<dbReference type="Proteomes" id="UP001341281">
    <property type="component" value="Chromosome 02"/>
</dbReference>
<dbReference type="FunFam" id="3.30.1370.10:FF:000037">
    <property type="entry name" value="KH domain protein"/>
    <property type="match status" value="1"/>
</dbReference>
<feature type="domain" description="KHDC4/BBP-like KH-domain type I" evidence="4">
    <location>
        <begin position="229"/>
        <end position="311"/>
    </location>
</feature>
<feature type="compositionally biased region" description="Pro residues" evidence="3">
    <location>
        <begin position="541"/>
        <end position="599"/>
    </location>
</feature>
<feature type="region of interest" description="Disordered" evidence="3">
    <location>
        <begin position="449"/>
        <end position="491"/>
    </location>
</feature>
<gene>
    <name evidence="6" type="ORF">U9M48_006582</name>
</gene>
<dbReference type="PANTHER" id="PTHR15744:SF0">
    <property type="entry name" value="KH HOMOLOGY DOMAIN-CONTAINING PROTEIN 4"/>
    <property type="match status" value="1"/>
</dbReference>
<protein>
    <recommendedName>
        <fullName evidence="1">Protein RIK</fullName>
    </recommendedName>
    <alternativeName>
        <fullName evidence="2">Rough sheath 2-interacting KH domain protein</fullName>
    </alternativeName>
</protein>
<name>A0AAQ3PSM2_PASNO</name>
<dbReference type="GO" id="GO:0003723">
    <property type="term" value="F:RNA binding"/>
    <property type="evidence" value="ECO:0007669"/>
    <property type="project" value="InterPro"/>
</dbReference>
<dbReference type="GO" id="GO:0005634">
    <property type="term" value="C:nucleus"/>
    <property type="evidence" value="ECO:0007669"/>
    <property type="project" value="InterPro"/>
</dbReference>
<feature type="compositionally biased region" description="Basic and acidic residues" evidence="3">
    <location>
        <begin position="1"/>
        <end position="11"/>
    </location>
</feature>
<feature type="domain" description="ATP-dependent RNA helicase PRP5/DDX46/KHDC4 KH" evidence="5">
    <location>
        <begin position="111"/>
        <end position="199"/>
    </location>
</feature>
<feature type="compositionally biased region" description="Acidic residues" evidence="3">
    <location>
        <begin position="659"/>
        <end position="670"/>
    </location>
</feature>
<dbReference type="InterPro" id="IPR055256">
    <property type="entry name" value="KH_1_KHDC4/BBP-like"/>
</dbReference>
<dbReference type="EMBL" id="CP144746">
    <property type="protein sequence ID" value="WVZ55990.1"/>
    <property type="molecule type" value="Genomic_DNA"/>
</dbReference>
<reference evidence="6 7" key="1">
    <citation type="submission" date="2024-02" db="EMBL/GenBank/DDBJ databases">
        <title>High-quality chromosome-scale genome assembly of Pensacola bahiagrass (Paspalum notatum Flugge var. saurae).</title>
        <authorList>
            <person name="Vega J.M."/>
            <person name="Podio M."/>
            <person name="Orjuela J."/>
            <person name="Siena L.A."/>
            <person name="Pessino S.C."/>
            <person name="Combes M.C."/>
            <person name="Mariac C."/>
            <person name="Albertini E."/>
            <person name="Pupilli F."/>
            <person name="Ortiz J.P.A."/>
            <person name="Leblanc O."/>
        </authorList>
    </citation>
    <scope>NUCLEOTIDE SEQUENCE [LARGE SCALE GENOMIC DNA]</scope>
    <source>
        <strain evidence="6">R1</strain>
        <tissue evidence="6">Leaf</tissue>
    </source>
</reference>
<feature type="compositionally biased region" description="Polar residues" evidence="3">
    <location>
        <begin position="525"/>
        <end position="539"/>
    </location>
</feature>
<keyword evidence="7" id="KW-1185">Reference proteome</keyword>
<evidence type="ECO:0000256" key="2">
    <source>
        <dbReference type="ARBA" id="ARBA00081001"/>
    </source>
</evidence>
<evidence type="ECO:0000313" key="7">
    <source>
        <dbReference type="Proteomes" id="UP001341281"/>
    </source>
</evidence>
<evidence type="ECO:0000259" key="4">
    <source>
        <dbReference type="Pfam" id="PF22675"/>
    </source>
</evidence>
<feature type="region of interest" description="Disordered" evidence="3">
    <location>
        <begin position="1"/>
        <end position="30"/>
    </location>
</feature>
<dbReference type="PANTHER" id="PTHR15744">
    <property type="entry name" value="BLOM7"/>
    <property type="match status" value="1"/>
</dbReference>
<dbReference type="Pfam" id="PF22675">
    <property type="entry name" value="KH-I_KHDC4-BBP"/>
    <property type="match status" value="1"/>
</dbReference>
<accession>A0AAQ3PSM2</accession>
<evidence type="ECO:0000259" key="5">
    <source>
        <dbReference type="Pfam" id="PF23469"/>
    </source>
</evidence>
<evidence type="ECO:0000313" key="6">
    <source>
        <dbReference type="EMBL" id="WVZ55990.1"/>
    </source>
</evidence>
<dbReference type="Gene3D" id="3.30.1370.10">
    <property type="entry name" value="K Homology domain, type 1"/>
    <property type="match status" value="1"/>
</dbReference>
<dbReference type="AlphaFoldDB" id="A0AAQ3PSM2"/>
<dbReference type="InterPro" id="IPR036612">
    <property type="entry name" value="KH_dom_type_1_sf"/>
</dbReference>
<feature type="compositionally biased region" description="Polar residues" evidence="3">
    <location>
        <begin position="603"/>
        <end position="615"/>
    </location>
</feature>
<sequence>MTEDRVHKIADEPAAAGRQKPERKKRKWDQPAEDLISAAVTAAAVAGLPVMNIGALPGVALPGVTSYGAATLPSIVPAPYSLPQHIAPSVLQNAAAAVQKLSQAKIPDEVIAREIVINDADPSVRYKLTKRQTQEEIQRCTSTVIITRGKYHPPNGQPDGEKPLYLHISAGSQLKDTAERIKAVDRAASMIEEILKQGTTSESTSVLFSSSSGQVVHPFSATIFLGFDADPSLDIAARVRGPNVCSCRLYDQYINHIMKETGVTVVLKGKGAENLGSCNDEASQLPLHLYLKSMHLKSLEAAKILAENLLDTIAAEFGASRISSSKVYGAVPPPPQLLADVDTSGAGLDVHSTSGPYVSAGASHSFAYTGVNAPTVAPAVTLQSGAPTYSGVPPHSNMTCPIPAVNGGTFYSGYGGIYPQATPLQQVAFTLKHASSSTTQAVPVTSTLTNSATKVDSRSDMEMDKRSRRKFQELPVSKGPTTESQNSQQGSKFVKTGLDSLGNISGSSIVPSKKVQPASNGMLPPNQSDMSSHLAISNNMPLPPQKSMLPPPSPKNMPPPLPRSMPPPPPPQKSMLPPPSPKNMPPPLPRNMPPPPPKFPSNEILSRNENKTSASKEPMAPPMPLDTKSVWPSQLPPKEPEEKTKGVPLCDTLLKLMDYGDDEDDDDSDATDSIPKGNPTPGSEQKPFWAV</sequence>
<feature type="region of interest" description="Disordered" evidence="3">
    <location>
        <begin position="504"/>
        <end position="691"/>
    </location>
</feature>
<proteinExistence type="predicted"/>
<dbReference type="InterPro" id="IPR031121">
    <property type="entry name" value="RIK/BLOM7"/>
</dbReference>
<feature type="compositionally biased region" description="Polar residues" evidence="3">
    <location>
        <begin position="479"/>
        <end position="491"/>
    </location>
</feature>
<dbReference type="Pfam" id="PF23469">
    <property type="entry name" value="KH_12"/>
    <property type="match status" value="1"/>
</dbReference>